<name>A0AAF5RX94_WUCBA</name>
<sequence length="317" mass="36612">MQLMFDLNATFLNYSTINNNCNEYDKQEYFKTTESQICHKMSPNKIIAQPTLEYFLAMICDLKVDPKMQRRLGLRYTDTPEVQKLLMKLNRKQYVKNELAYIDANVIITTLKEILNNFSGGIFDDRWEEFLSVSLGSSLQTALVYVNGLILQLPYFLRQFTYLICRSLKNLIQQSAGSTTDAYTDALLLFTPTLFPNSVREINRFLRAARISLILIDLCDVVFRPFLPLTICASANDDDFFHDILDSLTYLCNCLNSDIVNNEIMENMEKNDDKANDDDDNEDDDDIENDNDNDGMLCSMKKLPDATNYYQITYLAD</sequence>
<dbReference type="WBParaSite" id="mrna-Wban_09180">
    <property type="protein sequence ID" value="mrna-Wban_09180"/>
    <property type="gene ID" value="Wban_09180"/>
</dbReference>
<dbReference type="Pfam" id="PF00620">
    <property type="entry name" value="RhoGAP"/>
    <property type="match status" value="1"/>
</dbReference>
<evidence type="ECO:0000256" key="1">
    <source>
        <dbReference type="SAM" id="MobiDB-lite"/>
    </source>
</evidence>
<dbReference type="SUPFAM" id="SSF48350">
    <property type="entry name" value="GTPase activation domain, GAP"/>
    <property type="match status" value="1"/>
</dbReference>
<evidence type="ECO:0000259" key="2">
    <source>
        <dbReference type="Pfam" id="PF00620"/>
    </source>
</evidence>
<protein>
    <recommendedName>
        <fullName evidence="2">Rho-GAP domain-containing protein</fullName>
    </recommendedName>
</protein>
<organism evidence="3 4">
    <name type="scientific">Wuchereria bancrofti</name>
    <dbReference type="NCBI Taxonomy" id="6293"/>
    <lineage>
        <taxon>Eukaryota</taxon>
        <taxon>Metazoa</taxon>
        <taxon>Ecdysozoa</taxon>
        <taxon>Nematoda</taxon>
        <taxon>Chromadorea</taxon>
        <taxon>Rhabditida</taxon>
        <taxon>Spirurina</taxon>
        <taxon>Spiruromorpha</taxon>
        <taxon>Filarioidea</taxon>
        <taxon>Onchocercidae</taxon>
        <taxon>Wuchereria</taxon>
    </lineage>
</organism>
<reference evidence="3" key="1">
    <citation type="submission" date="2015-03" db="EMBL/GenBank/DDBJ databases">
        <title>Wuchereria bancrofti Genome Sequencing Papua New Guinea Strain.</title>
        <authorList>
            <person name="Small S.T."/>
            <person name="Serre D."/>
            <person name="Zimmerman P.A."/>
        </authorList>
    </citation>
    <scope>NUCLEOTIDE SEQUENCE [LARGE SCALE GENOMIC DNA]</scope>
    <source>
        <strain evidence="3">pt0022</strain>
    </source>
</reference>
<feature type="domain" description="Rho-GAP" evidence="2">
    <location>
        <begin position="78"/>
        <end position="197"/>
    </location>
</feature>
<proteinExistence type="predicted"/>
<dbReference type="InterPro" id="IPR000198">
    <property type="entry name" value="RhoGAP_dom"/>
</dbReference>
<feature type="compositionally biased region" description="Acidic residues" evidence="1">
    <location>
        <begin position="275"/>
        <end position="293"/>
    </location>
</feature>
<feature type="region of interest" description="Disordered" evidence="1">
    <location>
        <begin position="269"/>
        <end position="293"/>
    </location>
</feature>
<accession>A0AAF5RX94</accession>
<dbReference type="GO" id="GO:0007165">
    <property type="term" value="P:signal transduction"/>
    <property type="evidence" value="ECO:0007669"/>
    <property type="project" value="InterPro"/>
</dbReference>
<evidence type="ECO:0000313" key="4">
    <source>
        <dbReference type="WBParaSite" id="mrna-Wban_09180"/>
    </source>
</evidence>
<dbReference type="AlphaFoldDB" id="A0AAF5RX94"/>
<reference evidence="4" key="3">
    <citation type="submission" date="2024-02" db="UniProtKB">
        <authorList>
            <consortium name="WormBaseParasite"/>
        </authorList>
    </citation>
    <scope>IDENTIFICATION</scope>
    <source>
        <strain evidence="4">pt0022</strain>
    </source>
</reference>
<reference evidence="3" key="2">
    <citation type="journal article" date="2016" name="Mol. Ecol.">
        <title>Population genomics of the filarial nematode parasite Wuchereria bancrofti from mosquitoes.</title>
        <authorList>
            <person name="Small S.T."/>
            <person name="Reimer L.J."/>
            <person name="Tisch D.J."/>
            <person name="King C.L."/>
            <person name="Christensen B.M."/>
            <person name="Siba P.M."/>
            <person name="Kazura J.W."/>
            <person name="Serre D."/>
            <person name="Zimmerman P.A."/>
        </authorList>
    </citation>
    <scope>NUCLEOTIDE SEQUENCE</scope>
    <source>
        <strain evidence="3">pt0022</strain>
    </source>
</reference>
<dbReference type="Gene3D" id="1.10.555.10">
    <property type="entry name" value="Rho GTPase activation protein"/>
    <property type="match status" value="1"/>
</dbReference>
<dbReference type="InterPro" id="IPR008936">
    <property type="entry name" value="Rho_GTPase_activation_prot"/>
</dbReference>
<evidence type="ECO:0000313" key="3">
    <source>
        <dbReference type="Proteomes" id="UP000093561"/>
    </source>
</evidence>
<dbReference type="Proteomes" id="UP000093561">
    <property type="component" value="Unassembled WGS sequence"/>
</dbReference>